<feature type="domain" description="GtrA/DPMS transmembrane" evidence="9">
    <location>
        <begin position="7"/>
        <end position="116"/>
    </location>
</feature>
<evidence type="ECO:0000256" key="3">
    <source>
        <dbReference type="ARBA" id="ARBA00022692"/>
    </source>
</evidence>
<feature type="transmembrane region" description="Helical" evidence="8">
    <location>
        <begin position="7"/>
        <end position="29"/>
    </location>
</feature>
<comment type="similarity">
    <text evidence="7">Belongs to the gtrA family.</text>
</comment>
<evidence type="ECO:0000256" key="8">
    <source>
        <dbReference type="SAM" id="Phobius"/>
    </source>
</evidence>
<dbReference type="Pfam" id="PF04138">
    <property type="entry name" value="GtrA_DPMS_TM"/>
    <property type="match status" value="1"/>
</dbReference>
<comment type="caution">
    <text evidence="10">The sequence shown here is derived from an EMBL/GenBank/DDBJ whole genome shotgun (WGS) entry which is preliminary data.</text>
</comment>
<dbReference type="RefSeq" id="WP_101826241.1">
    <property type="nucleotide sequence ID" value="NZ_PJZH01000022.1"/>
</dbReference>
<evidence type="ECO:0000256" key="1">
    <source>
        <dbReference type="ARBA" id="ARBA00004141"/>
    </source>
</evidence>
<comment type="subcellular location">
    <subcellularLocation>
        <location evidence="1">Membrane</location>
        <topology evidence="1">Multi-pass membrane protein</topology>
    </subcellularLocation>
</comment>
<dbReference type="EMBL" id="PJZH01000022">
    <property type="protein sequence ID" value="PLR31702.1"/>
    <property type="molecule type" value="Genomic_DNA"/>
</dbReference>
<sequence length="122" mass="13651">MIKLFTKYALVGVINTLIHWVTFALLYYLAGADQALSNFGAFCVAVTFSFFMNARVTFKSDATTIRYMFYVLFMGALSVSVGWIAEASHLPALFTLVTFSAVSLVVGFFYSRFFVFKAKDAQ</sequence>
<protein>
    <recommendedName>
        <fullName evidence="7">Bactoprenol-linked glucose translocase</fullName>
    </recommendedName>
</protein>
<evidence type="ECO:0000256" key="6">
    <source>
        <dbReference type="ARBA" id="ARBA00025595"/>
    </source>
</evidence>
<evidence type="ECO:0000256" key="2">
    <source>
        <dbReference type="ARBA" id="ARBA00022448"/>
    </source>
</evidence>
<keyword evidence="5 8" id="KW-0472">Membrane</keyword>
<keyword evidence="3 8" id="KW-0812">Transmembrane</keyword>
<dbReference type="InterPro" id="IPR051401">
    <property type="entry name" value="GtrA_CellWall_Glycosyl"/>
</dbReference>
<evidence type="ECO:0000259" key="9">
    <source>
        <dbReference type="Pfam" id="PF04138"/>
    </source>
</evidence>
<feature type="transmembrane region" description="Helical" evidence="8">
    <location>
        <begin position="35"/>
        <end position="55"/>
    </location>
</feature>
<dbReference type="InterPro" id="IPR016480">
    <property type="entry name" value="Glc_translocase_bactprenl-link"/>
</dbReference>
<keyword evidence="4 8" id="KW-1133">Transmembrane helix</keyword>
<evidence type="ECO:0000313" key="10">
    <source>
        <dbReference type="EMBL" id="PLR31702.1"/>
    </source>
</evidence>
<evidence type="ECO:0000256" key="4">
    <source>
        <dbReference type="ARBA" id="ARBA00022989"/>
    </source>
</evidence>
<dbReference type="OrthoDB" id="5616234at2"/>
<reference evidence="10 11" key="1">
    <citation type="submission" date="2017-12" db="EMBL/GenBank/DDBJ databases">
        <title>Characterization of six clinical isolates of Enterochimera gen. nov., a novel genus of the Yersiniaciae family and the three species Enterochimera arupensis sp. nov., Enterochimera coloradensis sp. nov, and Enterochimera californica sp. nov.</title>
        <authorList>
            <person name="Rossi A."/>
            <person name="Fisher M."/>
        </authorList>
    </citation>
    <scope>NUCLEOTIDE SEQUENCE [LARGE SCALE GENOMIC DNA]</scope>
    <source>
        <strain evidence="11">2016-Iso4</strain>
    </source>
</reference>
<dbReference type="InterPro" id="IPR007267">
    <property type="entry name" value="GtrA_DPMS_TM"/>
</dbReference>
<evidence type="ECO:0000256" key="7">
    <source>
        <dbReference type="PIRNR" id="PIRNR006298"/>
    </source>
</evidence>
<dbReference type="PANTHER" id="PTHR38459">
    <property type="entry name" value="PROPHAGE BACTOPRENOL-LINKED GLUCOSE TRANSLOCASE HOMOLOG"/>
    <property type="match status" value="1"/>
</dbReference>
<dbReference type="AlphaFoldDB" id="A0A2N5DWT7"/>
<proteinExistence type="inferred from homology"/>
<evidence type="ECO:0000313" key="11">
    <source>
        <dbReference type="Proteomes" id="UP000234503"/>
    </source>
</evidence>
<evidence type="ECO:0000256" key="5">
    <source>
        <dbReference type="ARBA" id="ARBA00023136"/>
    </source>
</evidence>
<accession>A0A2N5DWT7</accession>
<dbReference type="GO" id="GO:0000271">
    <property type="term" value="P:polysaccharide biosynthetic process"/>
    <property type="evidence" value="ECO:0007669"/>
    <property type="project" value="InterPro"/>
</dbReference>
<organism evidence="10 11">
    <name type="scientific">Chimaeribacter coloradensis</name>
    <dbReference type="NCBI Taxonomy" id="2060068"/>
    <lineage>
        <taxon>Bacteria</taxon>
        <taxon>Pseudomonadati</taxon>
        <taxon>Pseudomonadota</taxon>
        <taxon>Gammaproteobacteria</taxon>
        <taxon>Enterobacterales</taxon>
        <taxon>Yersiniaceae</taxon>
        <taxon>Chimaeribacter</taxon>
    </lineage>
</organism>
<feature type="transmembrane region" description="Helical" evidence="8">
    <location>
        <begin position="67"/>
        <end position="85"/>
    </location>
</feature>
<dbReference type="Proteomes" id="UP000234503">
    <property type="component" value="Unassembled WGS sequence"/>
</dbReference>
<gene>
    <name evidence="10" type="ORF">CYR32_16485</name>
</gene>
<comment type="function">
    <text evidence="6 7">Involved in O antigen modification. Involved in the translocation of bactoprenol-linked glucose across the cytoplasmic membrane.</text>
</comment>
<dbReference type="PANTHER" id="PTHR38459:SF1">
    <property type="entry name" value="PROPHAGE BACTOPRENOL-LINKED GLUCOSE TRANSLOCASE HOMOLOG"/>
    <property type="match status" value="1"/>
</dbReference>
<dbReference type="PIRSF" id="PIRSF006298">
    <property type="entry name" value="GtrA_prd"/>
    <property type="match status" value="1"/>
</dbReference>
<feature type="transmembrane region" description="Helical" evidence="8">
    <location>
        <begin position="91"/>
        <end position="110"/>
    </location>
</feature>
<keyword evidence="11" id="KW-1185">Reference proteome</keyword>
<keyword evidence="2 7" id="KW-0813">Transport</keyword>
<name>A0A2N5DWT7_9GAMM</name>
<dbReference type="GO" id="GO:0005886">
    <property type="term" value="C:plasma membrane"/>
    <property type="evidence" value="ECO:0007669"/>
    <property type="project" value="TreeGrafter"/>
</dbReference>